<dbReference type="Pfam" id="PF03050">
    <property type="entry name" value="DDE_Tnp_IS66"/>
    <property type="match status" value="1"/>
</dbReference>
<evidence type="ECO:0000313" key="5">
    <source>
        <dbReference type="EMBL" id="TLV15149.1"/>
    </source>
</evidence>
<gene>
    <name evidence="5" type="ORF">FE839_14880</name>
</gene>
<proteinExistence type="predicted"/>
<dbReference type="PANTHER" id="PTHR33678">
    <property type="entry name" value="BLL1576 PROTEIN"/>
    <property type="match status" value="1"/>
</dbReference>
<protein>
    <submittedName>
        <fullName evidence="5">IS66 family transposase</fullName>
    </submittedName>
</protein>
<reference evidence="5 6" key="1">
    <citation type="submission" date="2019-05" db="EMBL/GenBank/DDBJ databases">
        <title>Genome sequence of Klebsiella sp strain TOUT106.</title>
        <authorList>
            <person name="Rahi P."/>
            <person name="Chaudhari D."/>
        </authorList>
    </citation>
    <scope>NUCLEOTIDE SEQUENCE [LARGE SCALE GENOMIC DNA]</scope>
    <source>
        <strain evidence="5 6">TOUT106</strain>
    </source>
</reference>
<feature type="domain" description="Transposase TnpC homeodomain" evidence="4">
    <location>
        <begin position="40"/>
        <end position="110"/>
    </location>
</feature>
<dbReference type="RefSeq" id="WP_138361583.1">
    <property type="nucleotide sequence ID" value="NZ_VCHQ01000019.1"/>
</dbReference>
<dbReference type="Proteomes" id="UP000307430">
    <property type="component" value="Unassembled WGS sequence"/>
</dbReference>
<evidence type="ECO:0000259" key="2">
    <source>
        <dbReference type="Pfam" id="PF03050"/>
    </source>
</evidence>
<accession>A0A5R9LFV1</accession>
<dbReference type="InterPro" id="IPR052344">
    <property type="entry name" value="Transposase-related"/>
</dbReference>
<dbReference type="InterPro" id="IPR024474">
    <property type="entry name" value="Znf_dom_IS66"/>
</dbReference>
<keyword evidence="6" id="KW-1185">Reference proteome</keyword>
<dbReference type="InterPro" id="IPR024463">
    <property type="entry name" value="Transposase_TnpC_homeodom"/>
</dbReference>
<evidence type="ECO:0000259" key="3">
    <source>
        <dbReference type="Pfam" id="PF13005"/>
    </source>
</evidence>
<feature type="domain" description="Transposase IS66 central" evidence="2">
    <location>
        <begin position="175"/>
        <end position="430"/>
    </location>
</feature>
<sequence length="450" mass="50906">MNSPLPDDINELKRLLAEQEALNRTLLEKLADREREIDKLQAQLDKLRRMNFGSRSEKISRRIAQMEADLNRLQKESDTLTGRVDDPAVQRPLRQTRTRKPFPESLLRDEKRLLPAEPCCPDCGGALSYLGEDAAEQLELMRSAFRVIRTVREKHACTKCDRIVQAPAPSRPIERGIAGPGLLARVLTSKYAEHTPLYRQSEIYARQGVELSRSVLSGWVDACCRLLSPLEEALRNYVLTDGKLHADDTPVPVLLPGNKKTKTGRLWTYVRDDRNAGSASPPAVWFAYSPDRKGIHPQTHLAGFSGVLQADAYAGFHELYREGHIKEAGCWAHARRKIHDVHIRTPSALTEEALKRIGELYAIEADIRGMPAEQRVAERQLKTKALLKSLENWLREKMKTLSRHSELAKAFAYALNQWQALMYYADNGWAEAGRVEMWRGGFSSGISVNP</sequence>
<feature type="coiled-coil region" evidence="1">
    <location>
        <begin position="9"/>
        <end position="83"/>
    </location>
</feature>
<evidence type="ECO:0000259" key="4">
    <source>
        <dbReference type="Pfam" id="PF13007"/>
    </source>
</evidence>
<dbReference type="PANTHER" id="PTHR33678:SF1">
    <property type="entry name" value="BLL1576 PROTEIN"/>
    <property type="match status" value="1"/>
</dbReference>
<name>A0A5R9LFV1_9ENTR</name>
<feature type="non-terminal residue" evidence="5">
    <location>
        <position position="450"/>
    </location>
</feature>
<organism evidence="5 6">
    <name type="scientific">Klebsiella indica</name>
    <dbReference type="NCBI Taxonomy" id="2582917"/>
    <lineage>
        <taxon>Bacteria</taxon>
        <taxon>Pseudomonadati</taxon>
        <taxon>Pseudomonadota</taxon>
        <taxon>Gammaproteobacteria</taxon>
        <taxon>Enterobacterales</taxon>
        <taxon>Enterobacteriaceae</taxon>
        <taxon>Klebsiella/Raoultella group</taxon>
        <taxon>Klebsiella</taxon>
    </lineage>
</organism>
<evidence type="ECO:0000256" key="1">
    <source>
        <dbReference type="SAM" id="Coils"/>
    </source>
</evidence>
<dbReference type="Pfam" id="PF13005">
    <property type="entry name" value="zf-IS66"/>
    <property type="match status" value="1"/>
</dbReference>
<dbReference type="InterPro" id="IPR004291">
    <property type="entry name" value="Transposase_IS66_central"/>
</dbReference>
<dbReference type="EMBL" id="VCHQ01000019">
    <property type="protein sequence ID" value="TLV15149.1"/>
    <property type="molecule type" value="Genomic_DNA"/>
</dbReference>
<dbReference type="NCBIfam" id="NF033517">
    <property type="entry name" value="transpos_IS66"/>
    <property type="match status" value="1"/>
</dbReference>
<dbReference type="AlphaFoldDB" id="A0A5R9LFV1"/>
<dbReference type="Gene3D" id="1.10.287.1490">
    <property type="match status" value="1"/>
</dbReference>
<keyword evidence="1" id="KW-0175">Coiled coil</keyword>
<feature type="domain" description="Transposase IS66 zinc-finger binding" evidence="3">
    <location>
        <begin position="118"/>
        <end position="161"/>
    </location>
</feature>
<comment type="caution">
    <text evidence="5">The sequence shown here is derived from an EMBL/GenBank/DDBJ whole genome shotgun (WGS) entry which is preliminary data.</text>
</comment>
<evidence type="ECO:0000313" key="6">
    <source>
        <dbReference type="Proteomes" id="UP000307430"/>
    </source>
</evidence>
<dbReference type="Pfam" id="PF13007">
    <property type="entry name" value="LZ_Tnp_IS66"/>
    <property type="match status" value="1"/>
</dbReference>